<dbReference type="EMBL" id="MK518072">
    <property type="protein sequence ID" value="QFQ52400.1"/>
    <property type="molecule type" value="Genomic_DNA"/>
</dbReference>
<organism evidence="2">
    <name type="scientific">Paramoeba aparasomata</name>
    <dbReference type="NCBI Taxonomy" id="2583407"/>
    <lineage>
        <taxon>Eukaryota</taxon>
        <taxon>Amoebozoa</taxon>
        <taxon>Discosea</taxon>
        <taxon>Flabellinia</taxon>
        <taxon>Dactylopodida</taxon>
        <taxon>Paramoebidae</taxon>
        <taxon>Paramoeba</taxon>
    </lineage>
</organism>
<keyword evidence="1" id="KW-0812">Transmembrane</keyword>
<evidence type="ECO:0000256" key="1">
    <source>
        <dbReference type="SAM" id="Phobius"/>
    </source>
</evidence>
<feature type="transmembrane region" description="Helical" evidence="1">
    <location>
        <begin position="102"/>
        <end position="119"/>
    </location>
</feature>
<sequence>MVRIFNSLIKIRYQGRGVHCDWPCKICIAQAGVEIYIQIIYFFIFLGGKFIFWFSIRIIFFSLICVSPPCGGNHLRKGVFYFFYSNQVIFIYNNKYNLINKNYYNIIIFIYLYYIIYYYY</sequence>
<name>A0A5P8HBI0_9EUKA</name>
<proteinExistence type="predicted"/>
<keyword evidence="1" id="KW-0472">Membrane</keyword>
<protein>
    <submittedName>
        <fullName evidence="2">Uncharacterized protein</fullName>
    </submittedName>
</protein>
<gene>
    <name evidence="2" type="primary">ORF3</name>
</gene>
<keyword evidence="1" id="KW-1133">Transmembrane helix</keyword>
<evidence type="ECO:0000313" key="2">
    <source>
        <dbReference type="EMBL" id="QFQ52400.1"/>
    </source>
</evidence>
<reference evidence="2" key="1">
    <citation type="journal article" date="2019" name="J. Eukaryot. Microbiol.">
        <title>A Comparative Characterization of the Mitochondrial Genomes of Paramoeba aparasomata and Neoparamoeba pemaquidensis (Amoebozoa, Paramoebidae).</title>
        <authorList>
            <person name="Bondarenko N."/>
            <person name="EkaterinaVolkova"/>
            <person name="Masharsky A."/>
            <person name="Kudryavtsev A."/>
            <person name="Smirnov A."/>
        </authorList>
    </citation>
    <scope>NUCLEOTIDE SEQUENCE</scope>
</reference>
<feature type="transmembrane region" description="Helical" evidence="1">
    <location>
        <begin position="39"/>
        <end position="66"/>
    </location>
</feature>
<dbReference type="AlphaFoldDB" id="A0A5P8HBI0"/>
<accession>A0A5P8HBI0</accession>
<keyword evidence="2" id="KW-0496">Mitochondrion</keyword>
<geneLocation type="mitochondrion" evidence="2"/>